<reference evidence="1" key="1">
    <citation type="submission" date="2021-03" db="EMBL/GenBank/DDBJ databases">
        <authorList>
            <person name="Tran Van P."/>
        </authorList>
    </citation>
    <scope>NUCLEOTIDE SEQUENCE</scope>
</reference>
<dbReference type="EMBL" id="CAJPIN010013662">
    <property type="protein sequence ID" value="CAG2060808.1"/>
    <property type="molecule type" value="Genomic_DNA"/>
</dbReference>
<name>A0ABN7NYL5_TIMPD</name>
<comment type="caution">
    <text evidence="1">The sequence shown here is derived from an EMBL/GenBank/DDBJ whole genome shotgun (WGS) entry which is preliminary data.</text>
</comment>
<evidence type="ECO:0000313" key="2">
    <source>
        <dbReference type="Proteomes" id="UP001153148"/>
    </source>
</evidence>
<organism evidence="1 2">
    <name type="scientific">Timema podura</name>
    <name type="common">Walking stick</name>
    <dbReference type="NCBI Taxonomy" id="61482"/>
    <lineage>
        <taxon>Eukaryota</taxon>
        <taxon>Metazoa</taxon>
        <taxon>Ecdysozoa</taxon>
        <taxon>Arthropoda</taxon>
        <taxon>Hexapoda</taxon>
        <taxon>Insecta</taxon>
        <taxon>Pterygota</taxon>
        <taxon>Neoptera</taxon>
        <taxon>Polyneoptera</taxon>
        <taxon>Phasmatodea</taxon>
        <taxon>Timematodea</taxon>
        <taxon>Timematoidea</taxon>
        <taxon>Timematidae</taxon>
        <taxon>Timema</taxon>
    </lineage>
</organism>
<dbReference type="Proteomes" id="UP001153148">
    <property type="component" value="Unassembled WGS sequence"/>
</dbReference>
<proteinExistence type="predicted"/>
<sequence>MFQHFTWRDNQQFTQQGFDSNNPPPVVHMNPSRWGTDILFGTTVITSSRHVFLEHFQSESLDLSKSLQPVACIRVLLVSLKSDSHRTPLRDMLKLTAGELVQDMVASSVDEVTHPLAHSVLQTG</sequence>
<gene>
    <name evidence="1" type="ORF">TPAB3V08_LOCUS7764</name>
</gene>
<protein>
    <submittedName>
        <fullName evidence="1">Uncharacterized protein</fullName>
    </submittedName>
</protein>
<evidence type="ECO:0000313" key="1">
    <source>
        <dbReference type="EMBL" id="CAG2060808.1"/>
    </source>
</evidence>
<keyword evidence="2" id="KW-1185">Reference proteome</keyword>
<accession>A0ABN7NYL5</accession>